<gene>
    <name evidence="1" type="ORF">SAMN05660691_00388</name>
</gene>
<organism evidence="1 2">
    <name type="scientific">Rheinheimera pacifica</name>
    <dbReference type="NCBI Taxonomy" id="173990"/>
    <lineage>
        <taxon>Bacteria</taxon>
        <taxon>Pseudomonadati</taxon>
        <taxon>Pseudomonadota</taxon>
        <taxon>Gammaproteobacteria</taxon>
        <taxon>Chromatiales</taxon>
        <taxon>Chromatiaceae</taxon>
        <taxon>Rheinheimera</taxon>
    </lineage>
</organism>
<evidence type="ECO:0000313" key="2">
    <source>
        <dbReference type="Proteomes" id="UP000199371"/>
    </source>
</evidence>
<protein>
    <submittedName>
        <fullName evidence="1">Uncharacterized protein</fullName>
    </submittedName>
</protein>
<accession>A0A1H6JK66</accession>
<dbReference type="OrthoDB" id="7063231at2"/>
<dbReference type="AlphaFoldDB" id="A0A1H6JK66"/>
<name>A0A1H6JK66_9GAMM</name>
<dbReference type="EMBL" id="FNXF01000001">
    <property type="protein sequence ID" value="SEH59399.1"/>
    <property type="molecule type" value="Genomic_DNA"/>
</dbReference>
<evidence type="ECO:0000313" key="1">
    <source>
        <dbReference type="EMBL" id="SEH59399.1"/>
    </source>
</evidence>
<dbReference type="Proteomes" id="UP000199371">
    <property type="component" value="Unassembled WGS sequence"/>
</dbReference>
<dbReference type="RefSeq" id="WP_092789595.1">
    <property type="nucleotide sequence ID" value="NZ_FNXF01000001.1"/>
</dbReference>
<proteinExistence type="predicted"/>
<sequence length="154" mass="17524">MPRDHATEADYYLYGIELGILGFEKAIEWADSIIELEAEPEVEIIDIALAAPKGRNGVMDALKEVKGVRDPQMAGRMLLRDLKSLLQNGSNLKAISSKALNVTWVTQMPEEIRWKFDHIDDDISLAKQGIYSDIEQCKIELKEMLELYQYHEAT</sequence>
<dbReference type="STRING" id="173990.SAMN05660691_00388"/>
<keyword evidence="2" id="KW-1185">Reference proteome</keyword>
<reference evidence="2" key="1">
    <citation type="submission" date="2016-10" db="EMBL/GenBank/DDBJ databases">
        <authorList>
            <person name="Varghese N."/>
            <person name="Submissions S."/>
        </authorList>
    </citation>
    <scope>NUCLEOTIDE SEQUENCE [LARGE SCALE GENOMIC DNA]</scope>
    <source>
        <strain evidence="2">DSM 17616</strain>
    </source>
</reference>